<dbReference type="Gene3D" id="3.40.630.30">
    <property type="match status" value="1"/>
</dbReference>
<accession>A0A9D5HMZ6</accession>
<reference evidence="3" key="2">
    <citation type="journal article" date="2022" name="Hortic Res">
        <title>The genome of Dioscorea zingiberensis sheds light on the biosynthesis, origin and evolution of the medicinally important diosgenin saponins.</title>
        <authorList>
            <person name="Li Y."/>
            <person name="Tan C."/>
            <person name="Li Z."/>
            <person name="Guo J."/>
            <person name="Li S."/>
            <person name="Chen X."/>
            <person name="Wang C."/>
            <person name="Dai X."/>
            <person name="Yang H."/>
            <person name="Song W."/>
            <person name="Hou L."/>
            <person name="Xu J."/>
            <person name="Tong Z."/>
            <person name="Xu A."/>
            <person name="Yuan X."/>
            <person name="Wang W."/>
            <person name="Yang Q."/>
            <person name="Chen L."/>
            <person name="Sun Z."/>
            <person name="Wang K."/>
            <person name="Pan B."/>
            <person name="Chen J."/>
            <person name="Bao Y."/>
            <person name="Liu F."/>
            <person name="Qi X."/>
            <person name="Gang D.R."/>
            <person name="Wen J."/>
            <person name="Li J."/>
        </authorList>
    </citation>
    <scope>NUCLEOTIDE SEQUENCE</scope>
    <source>
        <strain evidence="3">Dzin_1.0</strain>
    </source>
</reference>
<protein>
    <recommendedName>
        <fullName evidence="2">N-acetyltransferase domain-containing protein</fullName>
    </recommendedName>
</protein>
<dbReference type="SUPFAM" id="SSF55729">
    <property type="entry name" value="Acyl-CoA N-acyltransferases (Nat)"/>
    <property type="match status" value="1"/>
</dbReference>
<gene>
    <name evidence="3" type="ORF">J5N97_010788</name>
</gene>
<dbReference type="PROSITE" id="PS51186">
    <property type="entry name" value="GNAT"/>
    <property type="match status" value="1"/>
</dbReference>
<dbReference type="OrthoDB" id="630895at2759"/>
<dbReference type="Pfam" id="PF13302">
    <property type="entry name" value="Acetyltransf_3"/>
    <property type="match status" value="1"/>
</dbReference>
<organism evidence="3 4">
    <name type="scientific">Dioscorea zingiberensis</name>
    <dbReference type="NCBI Taxonomy" id="325984"/>
    <lineage>
        <taxon>Eukaryota</taxon>
        <taxon>Viridiplantae</taxon>
        <taxon>Streptophyta</taxon>
        <taxon>Embryophyta</taxon>
        <taxon>Tracheophyta</taxon>
        <taxon>Spermatophyta</taxon>
        <taxon>Magnoliopsida</taxon>
        <taxon>Liliopsida</taxon>
        <taxon>Dioscoreales</taxon>
        <taxon>Dioscoreaceae</taxon>
        <taxon>Dioscorea</taxon>
    </lineage>
</organism>
<dbReference type="PANTHER" id="PTHR46067:SF27">
    <property type="entry name" value="ACYL-COA N-ACYLTRANSFERASES (NAT) SUPERFAMILY PROTEIN"/>
    <property type="match status" value="1"/>
</dbReference>
<evidence type="ECO:0000256" key="1">
    <source>
        <dbReference type="SAM" id="MobiDB-lite"/>
    </source>
</evidence>
<evidence type="ECO:0000313" key="3">
    <source>
        <dbReference type="EMBL" id="KAJ0982533.1"/>
    </source>
</evidence>
<evidence type="ECO:0000259" key="2">
    <source>
        <dbReference type="PROSITE" id="PS51186"/>
    </source>
</evidence>
<feature type="region of interest" description="Disordered" evidence="1">
    <location>
        <begin position="176"/>
        <end position="203"/>
    </location>
</feature>
<sequence>MDNNKTTTTTTTPEPIITLRPFTLADIDDFMVWASDDKVSRFCRWDTYTNKEDLIKFMTNIVLPHPWFRAICLNGSPIGAISVTPSSEERCEGELGYALASEHWGKGIGTAALKMTLAAGLGLDLVVLEEVLEVVVVPVVRGGLGGGGGAGGDCLSLKEDLYGRLFPRWNPNPKPYRKSLWASRPKPKKQRGGSLKPERSTATSRLAAGQVTILRRGQHLDAFLELDNVVFEIG</sequence>
<dbReference type="AlphaFoldDB" id="A0A9D5HMZ6"/>
<proteinExistence type="predicted"/>
<reference evidence="3" key="1">
    <citation type="submission" date="2021-03" db="EMBL/GenBank/DDBJ databases">
        <authorList>
            <person name="Li Z."/>
            <person name="Yang C."/>
        </authorList>
    </citation>
    <scope>NUCLEOTIDE SEQUENCE</scope>
    <source>
        <strain evidence="3">Dzin_1.0</strain>
        <tissue evidence="3">Leaf</tissue>
    </source>
</reference>
<dbReference type="InterPro" id="IPR000182">
    <property type="entry name" value="GNAT_dom"/>
</dbReference>
<dbReference type="GO" id="GO:0016747">
    <property type="term" value="F:acyltransferase activity, transferring groups other than amino-acyl groups"/>
    <property type="evidence" value="ECO:0007669"/>
    <property type="project" value="InterPro"/>
</dbReference>
<keyword evidence="4" id="KW-1185">Reference proteome</keyword>
<evidence type="ECO:0000313" key="4">
    <source>
        <dbReference type="Proteomes" id="UP001085076"/>
    </source>
</evidence>
<dbReference type="Proteomes" id="UP001085076">
    <property type="component" value="Miscellaneous, Linkage group lg02"/>
</dbReference>
<name>A0A9D5HMZ6_9LILI</name>
<dbReference type="EMBL" id="JAGGNH010000002">
    <property type="protein sequence ID" value="KAJ0982533.1"/>
    <property type="molecule type" value="Genomic_DNA"/>
</dbReference>
<feature type="domain" description="N-acetyltransferase" evidence="2">
    <location>
        <begin position="17"/>
        <end position="187"/>
    </location>
</feature>
<comment type="caution">
    <text evidence="3">The sequence shown here is derived from an EMBL/GenBank/DDBJ whole genome shotgun (WGS) entry which is preliminary data.</text>
</comment>
<dbReference type="InterPro" id="IPR016181">
    <property type="entry name" value="Acyl_CoA_acyltransferase"/>
</dbReference>
<dbReference type="PANTHER" id="PTHR46067">
    <property type="entry name" value="ACYL-COA N-ACYLTRANSFERASES (NAT) SUPERFAMILY PROTEIN"/>
    <property type="match status" value="1"/>
</dbReference>
<dbReference type="CDD" id="cd04301">
    <property type="entry name" value="NAT_SF"/>
    <property type="match status" value="1"/>
</dbReference>